<dbReference type="RefSeq" id="WP_026070970.1">
    <property type="nucleotide sequence ID" value="NZ_SRYW01000007.1"/>
</dbReference>
<dbReference type="CDD" id="cd14744">
    <property type="entry name" value="PAAR_CT_2"/>
    <property type="match status" value="1"/>
</dbReference>
<protein>
    <submittedName>
        <fullName evidence="1">PAAR domain-containing protein</fullName>
    </submittedName>
</protein>
<dbReference type="EMBL" id="SRYW01000007">
    <property type="protein sequence ID" value="TGY34253.1"/>
    <property type="molecule type" value="Genomic_DNA"/>
</dbReference>
<gene>
    <name evidence="1" type="ORF">E5352_10330</name>
</gene>
<sequence>MSRPFVVVGDKLSHGGTVVSGAAETDIGGKPVARIGDKAVCAAHGPTTIVSGDATVIIDGNPVARDGDRTGCGATLIASQATTGIN</sequence>
<name>A0A4S2D190_STEMA</name>
<evidence type="ECO:0000313" key="2">
    <source>
        <dbReference type="Proteomes" id="UP000306631"/>
    </source>
</evidence>
<evidence type="ECO:0000313" key="1">
    <source>
        <dbReference type="EMBL" id="TGY34253.1"/>
    </source>
</evidence>
<dbReference type="OrthoDB" id="9204728at2"/>
<organism evidence="1 2">
    <name type="scientific">Stenotrophomonas maltophilia</name>
    <name type="common">Pseudomonas maltophilia</name>
    <name type="synonym">Xanthomonas maltophilia</name>
    <dbReference type="NCBI Taxonomy" id="40324"/>
    <lineage>
        <taxon>Bacteria</taxon>
        <taxon>Pseudomonadati</taxon>
        <taxon>Pseudomonadota</taxon>
        <taxon>Gammaproteobacteria</taxon>
        <taxon>Lysobacterales</taxon>
        <taxon>Lysobacteraceae</taxon>
        <taxon>Stenotrophomonas</taxon>
        <taxon>Stenotrophomonas maltophilia group</taxon>
    </lineage>
</organism>
<dbReference type="InterPro" id="IPR008727">
    <property type="entry name" value="PAAR_motif"/>
</dbReference>
<comment type="caution">
    <text evidence="1">The sequence shown here is derived from an EMBL/GenBank/DDBJ whole genome shotgun (WGS) entry which is preliminary data.</text>
</comment>
<dbReference type="Gene3D" id="2.60.200.60">
    <property type="match status" value="1"/>
</dbReference>
<accession>A0A4S2D190</accession>
<dbReference type="Proteomes" id="UP000306631">
    <property type="component" value="Unassembled WGS sequence"/>
</dbReference>
<proteinExistence type="predicted"/>
<reference evidence="1 2" key="1">
    <citation type="submission" date="2019-04" db="EMBL/GenBank/DDBJ databases">
        <title>Microbes associate with the intestines of laboratory mice.</title>
        <authorList>
            <person name="Navarre W."/>
            <person name="Wong E."/>
            <person name="Huang K."/>
            <person name="Tropini C."/>
            <person name="Ng K."/>
            <person name="Yu B."/>
        </authorList>
    </citation>
    <scope>NUCLEOTIDE SEQUENCE [LARGE SCALE GENOMIC DNA]</scope>
    <source>
        <strain evidence="1 2">NM62_B4-13</strain>
    </source>
</reference>
<dbReference type="AlphaFoldDB" id="A0A4S2D190"/>
<dbReference type="Pfam" id="PF05488">
    <property type="entry name" value="PAAR_motif"/>
    <property type="match status" value="1"/>
</dbReference>